<evidence type="ECO:0000256" key="4">
    <source>
        <dbReference type="ARBA" id="ARBA00022597"/>
    </source>
</evidence>
<keyword evidence="5 9" id="KW-0808">Transferase</keyword>
<evidence type="ECO:0000313" key="9">
    <source>
        <dbReference type="EMBL" id="ADL07077.1"/>
    </source>
</evidence>
<protein>
    <submittedName>
        <fullName evidence="9">Protein-N(Pi)-phosphohistidine--sugarphosphotran sferase</fullName>
        <ecNumber evidence="9">2.7.1.69</ecNumber>
    </submittedName>
</protein>
<dbReference type="CDD" id="cd00001">
    <property type="entry name" value="PTS_IIB_man"/>
    <property type="match status" value="1"/>
</dbReference>
<keyword evidence="4" id="KW-0762">Sugar transport</keyword>
<evidence type="ECO:0000256" key="7">
    <source>
        <dbReference type="ARBA" id="ARBA00022777"/>
    </source>
</evidence>
<dbReference type="InterPro" id="IPR036667">
    <property type="entry name" value="PTS_IIB_sorbose-sp_sf"/>
</dbReference>
<dbReference type="STRING" id="555079.Toce_0295"/>
<keyword evidence="7" id="KW-0418">Kinase</keyword>
<name>D9S0R3_THEOJ</name>
<dbReference type="GO" id="GO:0016301">
    <property type="term" value="F:kinase activity"/>
    <property type="evidence" value="ECO:0007669"/>
    <property type="project" value="UniProtKB-KW"/>
</dbReference>
<dbReference type="Pfam" id="PF03830">
    <property type="entry name" value="PTSIIB_sorb"/>
    <property type="match status" value="1"/>
</dbReference>
<evidence type="ECO:0000256" key="2">
    <source>
        <dbReference type="ARBA" id="ARBA00022448"/>
    </source>
</evidence>
<comment type="subcellular location">
    <subcellularLocation>
        <location evidence="1">Cytoplasm</location>
    </subcellularLocation>
</comment>
<evidence type="ECO:0000259" key="8">
    <source>
        <dbReference type="PROSITE" id="PS51101"/>
    </source>
</evidence>
<dbReference type="EC" id="2.7.1.69" evidence="9"/>
<dbReference type="SUPFAM" id="SSF52728">
    <property type="entry name" value="PTS IIb component"/>
    <property type="match status" value="1"/>
</dbReference>
<evidence type="ECO:0000256" key="5">
    <source>
        <dbReference type="ARBA" id="ARBA00022679"/>
    </source>
</evidence>
<sequence length="158" mass="17731">MSDIVLARIDDRLIHGQVITGWVRATKANRIIIVDDGVAQDPFMTKVMLMAAPPAIKVEVYNIQQAVDKLMSSETEQDRIIILVKTPKTIYELIKKGIDLKEVNVGGMGAGPGRKQMYKNISVSQEERNIFREIINLGVQVNIRIVPDDKSISIEKFL</sequence>
<keyword evidence="10" id="KW-1185">Reference proteome</keyword>
<dbReference type="AlphaFoldDB" id="D9S0R3"/>
<dbReference type="RefSeq" id="WP_013275128.1">
    <property type="nucleotide sequence ID" value="NC_014377.1"/>
</dbReference>
<evidence type="ECO:0000256" key="3">
    <source>
        <dbReference type="ARBA" id="ARBA00022490"/>
    </source>
</evidence>
<dbReference type="GO" id="GO:0005737">
    <property type="term" value="C:cytoplasm"/>
    <property type="evidence" value="ECO:0007669"/>
    <property type="project" value="UniProtKB-SubCell"/>
</dbReference>
<reference evidence="9 10" key="1">
    <citation type="journal article" date="2010" name="Stand. Genomic Sci.">
        <title>Complete genome sequence of Thermosediminibacter oceani type strain (JW/IW-1228P).</title>
        <authorList>
            <person name="Pitluck S."/>
            <person name="Yasawong M."/>
            <person name="Munk C."/>
            <person name="Nolan M."/>
            <person name="Lapidus A."/>
            <person name="Lucas S."/>
            <person name="Glavina Del Rio T."/>
            <person name="Tice H."/>
            <person name="Cheng J.F."/>
            <person name="Bruce D."/>
            <person name="Detter C."/>
            <person name="Tapia R."/>
            <person name="Han C."/>
            <person name="Goodwin L."/>
            <person name="Liolios K."/>
            <person name="Ivanova N."/>
            <person name="Mavromatis K."/>
            <person name="Mikhailova N."/>
            <person name="Pati A."/>
            <person name="Chen A."/>
            <person name="Palaniappan K."/>
            <person name="Land M."/>
            <person name="Hauser L."/>
            <person name="Chang Y.J."/>
            <person name="Jeffries C.D."/>
            <person name="Rohde M."/>
            <person name="Spring S."/>
            <person name="Sikorski J."/>
            <person name="Goker M."/>
            <person name="Woyke T."/>
            <person name="Bristow J."/>
            <person name="Eisen J.A."/>
            <person name="Markowitz V."/>
            <person name="Hugenholtz P."/>
            <person name="Kyrpides N.C."/>
            <person name="Klenk H.P."/>
        </authorList>
    </citation>
    <scope>NUCLEOTIDE SEQUENCE [LARGE SCALE GENOMIC DNA]</scope>
    <source>
        <strain evidence="10">ATCC BAA-1034 / DSM 16646 / JW/IW-1228P</strain>
    </source>
</reference>
<evidence type="ECO:0000256" key="1">
    <source>
        <dbReference type="ARBA" id="ARBA00004496"/>
    </source>
</evidence>
<dbReference type="Proteomes" id="UP000000272">
    <property type="component" value="Chromosome"/>
</dbReference>
<gene>
    <name evidence="9" type="ordered locus">Toce_0295</name>
</gene>
<keyword evidence="2" id="KW-0813">Transport</keyword>
<organism evidence="9 10">
    <name type="scientific">Thermosediminibacter oceani (strain ATCC BAA-1034 / DSM 16646 / JW/IW-1228P)</name>
    <dbReference type="NCBI Taxonomy" id="555079"/>
    <lineage>
        <taxon>Bacteria</taxon>
        <taxon>Bacillati</taxon>
        <taxon>Bacillota</taxon>
        <taxon>Clostridia</taxon>
        <taxon>Thermosediminibacterales</taxon>
        <taxon>Thermosediminibacteraceae</taxon>
        <taxon>Thermosediminibacter</taxon>
    </lineage>
</organism>
<accession>D9S0R3</accession>
<keyword evidence="6" id="KW-0598">Phosphotransferase system</keyword>
<keyword evidence="3" id="KW-0963">Cytoplasm</keyword>
<dbReference type="InterPro" id="IPR004720">
    <property type="entry name" value="PTS_IIB_sorbose-sp"/>
</dbReference>
<proteinExistence type="predicted"/>
<dbReference type="Gene3D" id="3.40.35.10">
    <property type="entry name" value="Phosphotransferase system, sorbose subfamily IIB component"/>
    <property type="match status" value="1"/>
</dbReference>
<evidence type="ECO:0000313" key="10">
    <source>
        <dbReference type="Proteomes" id="UP000000272"/>
    </source>
</evidence>
<feature type="domain" description="PTS EIIB type-4" evidence="8">
    <location>
        <begin position="1"/>
        <end position="158"/>
    </location>
</feature>
<dbReference type="GO" id="GO:0008982">
    <property type="term" value="F:protein-N(PI)-phosphohistidine-sugar phosphotransferase activity"/>
    <property type="evidence" value="ECO:0007669"/>
    <property type="project" value="InterPro"/>
</dbReference>
<dbReference type="GO" id="GO:0009401">
    <property type="term" value="P:phosphoenolpyruvate-dependent sugar phosphotransferase system"/>
    <property type="evidence" value="ECO:0007669"/>
    <property type="project" value="UniProtKB-KW"/>
</dbReference>
<dbReference type="PROSITE" id="PS51101">
    <property type="entry name" value="PTS_EIIB_TYPE_4"/>
    <property type="match status" value="1"/>
</dbReference>
<dbReference type="EMBL" id="CP002131">
    <property type="protein sequence ID" value="ADL07077.1"/>
    <property type="molecule type" value="Genomic_DNA"/>
</dbReference>
<dbReference type="KEGG" id="toc:Toce_0295"/>
<dbReference type="HOGENOM" id="CLU_116175_1_0_9"/>
<dbReference type="eggNOG" id="COG3444">
    <property type="taxonomic scope" value="Bacteria"/>
</dbReference>
<dbReference type="OrthoDB" id="9788818at2"/>
<evidence type="ECO:0000256" key="6">
    <source>
        <dbReference type="ARBA" id="ARBA00022683"/>
    </source>
</evidence>